<gene>
    <name evidence="1" type="ORF">COU10_02520</name>
</gene>
<dbReference type="InterPro" id="IPR009057">
    <property type="entry name" value="Homeodomain-like_sf"/>
</dbReference>
<evidence type="ECO:0000313" key="1">
    <source>
        <dbReference type="EMBL" id="PIR87834.1"/>
    </source>
</evidence>
<protein>
    <submittedName>
        <fullName evidence="1">Uncharacterized protein</fullName>
    </submittedName>
</protein>
<dbReference type="Proteomes" id="UP000230903">
    <property type="component" value="Unassembled WGS sequence"/>
</dbReference>
<organism evidence="1 2">
    <name type="scientific">Candidatus Harrisonbacteria bacterium CG10_big_fil_rev_8_21_14_0_10_45_28</name>
    <dbReference type="NCBI Taxonomy" id="1974586"/>
    <lineage>
        <taxon>Bacteria</taxon>
        <taxon>Candidatus Harrisoniibacteriota</taxon>
    </lineage>
</organism>
<name>A0A2H0UN46_9BACT</name>
<dbReference type="Pfam" id="PF13384">
    <property type="entry name" value="HTH_23"/>
    <property type="match status" value="1"/>
</dbReference>
<dbReference type="AlphaFoldDB" id="A0A2H0UN46"/>
<sequence length="223" mass="25916">MARIKEREKAIQLRNQGWTYSQIKAELNIAKSTLSNWLSAHPLSEGARRRIESSKQRRIETYIATRKRNKKILLENIYKKQLARIGLLSERDIFIAGLFLYWGEGSKFKTRYELRVTNSDPAIINAHIQWLIKSLKIEKEKISLKLYLYRGMNIENETDWWAKATGIPKNQFKNPAIKYSNPQRVTHKGSHGHGTCNAIVNNANLGKQVAMSLNVLKDYFMRL</sequence>
<comment type="caution">
    <text evidence="1">The sequence shown here is derived from an EMBL/GenBank/DDBJ whole genome shotgun (WGS) entry which is preliminary data.</text>
</comment>
<proteinExistence type="predicted"/>
<accession>A0A2H0UN46</accession>
<evidence type="ECO:0000313" key="2">
    <source>
        <dbReference type="Proteomes" id="UP000230903"/>
    </source>
</evidence>
<dbReference type="EMBL" id="PFBC01000039">
    <property type="protein sequence ID" value="PIR87834.1"/>
    <property type="molecule type" value="Genomic_DNA"/>
</dbReference>
<dbReference type="SUPFAM" id="SSF46689">
    <property type="entry name" value="Homeodomain-like"/>
    <property type="match status" value="1"/>
</dbReference>
<reference evidence="2" key="1">
    <citation type="submission" date="2017-09" db="EMBL/GenBank/DDBJ databases">
        <title>Depth-based differentiation of microbial function through sediment-hosted aquifers and enrichment of novel symbionts in the deep terrestrial subsurface.</title>
        <authorList>
            <person name="Probst A.J."/>
            <person name="Ladd B."/>
            <person name="Jarett J.K."/>
            <person name="Geller-Mcgrath D.E."/>
            <person name="Sieber C.M.K."/>
            <person name="Emerson J.B."/>
            <person name="Anantharaman K."/>
            <person name="Thomas B.C."/>
            <person name="Malmstrom R."/>
            <person name="Stieglmeier M."/>
            <person name="Klingl A."/>
            <person name="Woyke T."/>
            <person name="Ryan C.M."/>
            <person name="Banfield J.F."/>
        </authorList>
    </citation>
    <scope>NUCLEOTIDE SEQUENCE [LARGE SCALE GENOMIC DNA]</scope>
</reference>